<dbReference type="PANTHER" id="PTHR38111">
    <property type="entry name" value="ZN(2)-C6 FUNGAL-TYPE DOMAIN-CONTAINING PROTEIN-RELATED"/>
    <property type="match status" value="1"/>
</dbReference>
<keyword evidence="1" id="KW-0805">Transcription regulation</keyword>
<reference evidence="6 7" key="1">
    <citation type="journal article" date="2014" name="Nat. Commun.">
        <title>Multiple recent horizontal transfers of a large genomic region in cheese making fungi.</title>
        <authorList>
            <person name="Cheeseman K."/>
            <person name="Ropars J."/>
            <person name="Renault P."/>
            <person name="Dupont J."/>
            <person name="Gouzy J."/>
            <person name="Branca A."/>
            <person name="Abraham A.L."/>
            <person name="Ceppi M."/>
            <person name="Conseiller E."/>
            <person name="Debuchy R."/>
            <person name="Malagnac F."/>
            <person name="Goarin A."/>
            <person name="Silar P."/>
            <person name="Lacoste S."/>
            <person name="Sallet E."/>
            <person name="Bensimon A."/>
            <person name="Giraud T."/>
            <person name="Brygoo Y."/>
        </authorList>
    </citation>
    <scope>NUCLEOTIDE SEQUENCE [LARGE SCALE GENOMIC DNA]</scope>
    <source>
        <strain evidence="7">FM 013</strain>
    </source>
</reference>
<dbReference type="PROSITE" id="PS00463">
    <property type="entry name" value="ZN2_CY6_FUNGAL_1"/>
    <property type="match status" value="1"/>
</dbReference>
<dbReference type="InterPro" id="IPR001138">
    <property type="entry name" value="Zn2Cys6_DnaBD"/>
</dbReference>
<keyword evidence="4" id="KW-0539">Nucleus</keyword>
<dbReference type="Pfam" id="PF11951">
    <property type="entry name" value="Fungal_trans_2"/>
    <property type="match status" value="1"/>
</dbReference>
<name>A0A0G4PPG2_PENC3</name>
<dbReference type="GO" id="GO:0003677">
    <property type="term" value="F:DNA binding"/>
    <property type="evidence" value="ECO:0007669"/>
    <property type="project" value="UniProtKB-KW"/>
</dbReference>
<dbReference type="InterPro" id="IPR036864">
    <property type="entry name" value="Zn2-C6_fun-type_DNA-bd_sf"/>
</dbReference>
<dbReference type="Proteomes" id="UP000053732">
    <property type="component" value="Unassembled WGS sequence"/>
</dbReference>
<dbReference type="GO" id="GO:0000981">
    <property type="term" value="F:DNA-binding transcription factor activity, RNA polymerase II-specific"/>
    <property type="evidence" value="ECO:0007669"/>
    <property type="project" value="InterPro"/>
</dbReference>
<sequence length="497" mass="56583">MVGVGGRSKGCRTCRRRRVKCDEQKPLCHRCQKGGFECEGYVEFVEFIDETSRLRKRAARRLALPSSCLDSSETGLEAPVPIINFLLSVNPPWNENDIVITYLFNRVFNWNDDPASPHDVPAWTSILLRQDNETELSTASVRALAMVYFAKVNKQHQVMHKGVSFYAHALRTLQTKLHRQDQAMGDDVLVAIVCLAIYELITLTQPRAWLSHYQGLARLMLLRGPYRHQSGIALAMMPTLRSCIAIGYIIERKRCFLEDPAWKTIPWAERGLGSKTPTDLLQDIMCDIPGILQDQSEAALWQPNDPRKEEFTFVFIPRVLSTLEVLYSWRWNWESQFPNSTFITTPIDYISSGPISLPPSPFKSVIWFQDPHRAVELIVYNAVLLITVRALQIAGADLDNVQFEGFSDPLLPMQGNRNDIAIEICRMVDYHLHCLRSTGAFMLLFPLNVAYLHLDQKSTEARGWLERVIADLADSHGFEVGRSENILRKPADVRDGI</sequence>
<evidence type="ECO:0000256" key="2">
    <source>
        <dbReference type="ARBA" id="ARBA00023125"/>
    </source>
</evidence>
<accession>A0A0G4PPG2</accession>
<evidence type="ECO:0000259" key="5">
    <source>
        <dbReference type="PROSITE" id="PS50048"/>
    </source>
</evidence>
<keyword evidence="7" id="KW-1185">Reference proteome</keyword>
<dbReference type="Pfam" id="PF00172">
    <property type="entry name" value="Zn_clus"/>
    <property type="match status" value="1"/>
</dbReference>
<dbReference type="STRING" id="1429867.A0A0G4PPG2"/>
<dbReference type="CDD" id="cd00067">
    <property type="entry name" value="GAL4"/>
    <property type="match status" value="1"/>
</dbReference>
<dbReference type="EMBL" id="HG793159">
    <property type="protein sequence ID" value="CRL28280.1"/>
    <property type="molecule type" value="Genomic_DNA"/>
</dbReference>
<dbReference type="PANTHER" id="PTHR38111:SF2">
    <property type="entry name" value="FINGER DOMAIN PROTEIN, PUTATIVE (AFU_ORTHOLOGUE AFUA_1G01560)-RELATED"/>
    <property type="match status" value="1"/>
</dbReference>
<organism evidence="6 7">
    <name type="scientific">Penicillium camemberti (strain FM 013)</name>
    <dbReference type="NCBI Taxonomy" id="1429867"/>
    <lineage>
        <taxon>Eukaryota</taxon>
        <taxon>Fungi</taxon>
        <taxon>Dikarya</taxon>
        <taxon>Ascomycota</taxon>
        <taxon>Pezizomycotina</taxon>
        <taxon>Eurotiomycetes</taxon>
        <taxon>Eurotiomycetidae</taxon>
        <taxon>Eurotiales</taxon>
        <taxon>Aspergillaceae</taxon>
        <taxon>Penicillium</taxon>
    </lineage>
</organism>
<protein>
    <submittedName>
        <fullName evidence="6">Fungal transcriptional regulatory protein, N-terminal</fullName>
    </submittedName>
</protein>
<dbReference type="Gene3D" id="4.10.240.10">
    <property type="entry name" value="Zn(2)-C6 fungal-type DNA-binding domain"/>
    <property type="match status" value="1"/>
</dbReference>
<dbReference type="PROSITE" id="PS50048">
    <property type="entry name" value="ZN2_CY6_FUNGAL_2"/>
    <property type="match status" value="1"/>
</dbReference>
<evidence type="ECO:0000256" key="3">
    <source>
        <dbReference type="ARBA" id="ARBA00023163"/>
    </source>
</evidence>
<dbReference type="InterPro" id="IPR053178">
    <property type="entry name" value="Osmoadaptation_assoc"/>
</dbReference>
<evidence type="ECO:0000313" key="6">
    <source>
        <dbReference type="EMBL" id="CRL28280.1"/>
    </source>
</evidence>
<evidence type="ECO:0000313" key="7">
    <source>
        <dbReference type="Proteomes" id="UP000053732"/>
    </source>
</evidence>
<keyword evidence="3" id="KW-0804">Transcription</keyword>
<dbReference type="GO" id="GO:0008270">
    <property type="term" value="F:zinc ion binding"/>
    <property type="evidence" value="ECO:0007669"/>
    <property type="project" value="InterPro"/>
</dbReference>
<proteinExistence type="predicted"/>
<dbReference type="AlphaFoldDB" id="A0A0G4PPG2"/>
<dbReference type="SUPFAM" id="SSF57701">
    <property type="entry name" value="Zn2/Cys6 DNA-binding domain"/>
    <property type="match status" value="1"/>
</dbReference>
<evidence type="ECO:0000256" key="1">
    <source>
        <dbReference type="ARBA" id="ARBA00023015"/>
    </source>
</evidence>
<keyword evidence="2" id="KW-0238">DNA-binding</keyword>
<evidence type="ECO:0000256" key="4">
    <source>
        <dbReference type="ARBA" id="ARBA00023242"/>
    </source>
</evidence>
<dbReference type="InterPro" id="IPR021858">
    <property type="entry name" value="Fun_TF"/>
</dbReference>
<dbReference type="SMART" id="SM00066">
    <property type="entry name" value="GAL4"/>
    <property type="match status" value="1"/>
</dbReference>
<feature type="domain" description="Zn(2)-C6 fungal-type" evidence="5">
    <location>
        <begin position="10"/>
        <end position="38"/>
    </location>
</feature>
<gene>
    <name evidence="6" type="ORF">PCAMFM013_S026g000145</name>
</gene>